<proteinExistence type="predicted"/>
<accession>A0A7X3SK45</accession>
<reference evidence="2 3" key="1">
    <citation type="submission" date="2019-12" db="EMBL/GenBank/DDBJ databases">
        <title>Sporaefaciens musculi gen. nov., sp. nov., a novel bacterium isolated from the caecum of an obese mouse.</title>
        <authorList>
            <person name="Rasmussen T.S."/>
            <person name="Streidl T."/>
            <person name="Hitch T.C.A."/>
            <person name="Wortmann E."/>
            <person name="Deptula P."/>
            <person name="Hansen M."/>
            <person name="Nielsen D.S."/>
            <person name="Clavel T."/>
            <person name="Vogensen F.K."/>
        </authorList>
    </citation>
    <scope>NUCLEOTIDE SEQUENCE [LARGE SCALE GENOMIC DNA]</scope>
    <source>
        <strain evidence="2 3">WCA-9-b2</strain>
    </source>
</reference>
<dbReference type="EMBL" id="WUQX01000001">
    <property type="protein sequence ID" value="MXP77203.1"/>
    <property type="molecule type" value="Genomic_DNA"/>
</dbReference>
<keyword evidence="1" id="KW-1133">Transmembrane helix</keyword>
<evidence type="ECO:0000313" key="2">
    <source>
        <dbReference type="EMBL" id="MXP77203.1"/>
    </source>
</evidence>
<dbReference type="RefSeq" id="WP_159752332.1">
    <property type="nucleotide sequence ID" value="NZ_WUQX01000001.1"/>
</dbReference>
<sequence>MTKILRREFHIILKKSSIKLKEIILFILFIVILSYVIYFYKGYVISSKESKDIESKDIESKDIESKDIEEIIMSETSYLNAISEKTEQEIVYNHYNDFDSDGKCEMFAIVGRIMDEDTVTGEIWFVNQQGVYKVEESKNYWRYPQVYLFGNDMFIAFEEYYTTGSLTFLWGVKEEKPFQPSLTSKANGFEINKYNEIVITNSAYDGARIIPKNWKVLPDDEKWIIHTYNQYYYYWDGENFREYGALEIDDEDLLEIEGTEELLDYIISEGATINEIFYRENKIIQINYQKEVQEGNDIVTYFKFISFRYEGKKIVLEDCVIGEGNI</sequence>
<name>A0A7X3SK45_9FIRM</name>
<comment type="caution">
    <text evidence="2">The sequence shown here is derived from an EMBL/GenBank/DDBJ whole genome shotgun (WGS) entry which is preliminary data.</text>
</comment>
<dbReference type="AlphaFoldDB" id="A0A7X3SK45"/>
<keyword evidence="3" id="KW-1185">Reference proteome</keyword>
<protein>
    <submittedName>
        <fullName evidence="2">Uncharacterized protein</fullName>
    </submittedName>
</protein>
<keyword evidence="1" id="KW-0812">Transmembrane</keyword>
<feature type="transmembrane region" description="Helical" evidence="1">
    <location>
        <begin position="20"/>
        <end position="40"/>
    </location>
</feature>
<organism evidence="2 3">
    <name type="scientific">Sporofaciens musculi</name>
    <dbReference type="NCBI Taxonomy" id="2681861"/>
    <lineage>
        <taxon>Bacteria</taxon>
        <taxon>Bacillati</taxon>
        <taxon>Bacillota</taxon>
        <taxon>Clostridia</taxon>
        <taxon>Lachnospirales</taxon>
        <taxon>Lachnospiraceae</taxon>
        <taxon>Sporofaciens</taxon>
    </lineage>
</organism>
<keyword evidence="1" id="KW-0472">Membrane</keyword>
<dbReference type="Proteomes" id="UP000460412">
    <property type="component" value="Unassembled WGS sequence"/>
</dbReference>
<evidence type="ECO:0000313" key="3">
    <source>
        <dbReference type="Proteomes" id="UP000460412"/>
    </source>
</evidence>
<evidence type="ECO:0000256" key="1">
    <source>
        <dbReference type="SAM" id="Phobius"/>
    </source>
</evidence>
<gene>
    <name evidence="2" type="ORF">GN277_18025</name>
</gene>